<dbReference type="Pfam" id="PF14310">
    <property type="entry name" value="Fn3-like"/>
    <property type="match status" value="1"/>
</dbReference>
<sequence length="779" mass="84322">MKKIYTALLFSLGITVASYARTEKGAYLDANLPTEQRVADLLSRMTVEEKVGQLLCPLGWEMYEITGPKSVEVSQKFKDLIQQTEAGMLWATYRADPWTRKTLDNGLTPEQAARAGNAIQKYVIENTRFGIPVFLAEEAPHGHMAIGTTVFPTGLGMAATWNPELMHTVGEIIGREVRSQGGHISYGPVLDLSRDPRWSRVEETFGEDPLLAGRMGGAMVGGLGGGDLSKPNSTIATLKHFLAYAVPEGGQNGNYSVVGKRDLLQNFLPPFREAVDSGALSIMSSYNSIDGIPCTSNKEILFDVTTDWGFKGFVVSDLYSIEGIHETHHVAPTIEDAAAMALNAGLDVDLGGDAYRNLVSAARSGKLDSGALDRAVGRVLTLKFEMGLFENPYVKPESARSVGGFRSGEVAREVARQSITLLKNEGNLLPLEVRPSMKIALVGPNADNAYNMLGDYTAPQPEGRVVTVLDGLRRQQPGIEVKYVKGCAVRDTSTADIAAAVRAALEADVVIAVVGGSSARDFKTSYKETGAAVVDATTVSDMECGEGYDRETLDLLGLQPQLLKALKETGTPLVVVYIEGRPLEKEWAAENADALLTAYYPGQEGGNAIAEVIFGKYNPAGRLPVTVPRSVGQIPIYYNRRAPQLHPYVEGEASPRYPFGYGLSYTTFDYSGLNLLPGDDGTLTVEATVTNSGDRDGEEVVQLYLHPEYAATVQPLMRLADFRRVSIPKGESRKVCFKLPVSAFEIIGPDYKPMLQKGSWDIMVGASSADIRLKGSHVM</sequence>
<dbReference type="Gene3D" id="3.20.20.300">
    <property type="entry name" value="Glycoside hydrolase, family 3, N-terminal domain"/>
    <property type="match status" value="1"/>
</dbReference>
<dbReference type="PRINTS" id="PR00133">
    <property type="entry name" value="GLHYDRLASE3"/>
</dbReference>
<dbReference type="InterPro" id="IPR051915">
    <property type="entry name" value="Cellulose_Degrad_GH3"/>
</dbReference>
<feature type="signal peptide" evidence="2">
    <location>
        <begin position="1"/>
        <end position="20"/>
    </location>
</feature>
<dbReference type="Pfam" id="PF00933">
    <property type="entry name" value="Glyco_hydro_3"/>
    <property type="match status" value="1"/>
</dbReference>
<dbReference type="InterPro" id="IPR002772">
    <property type="entry name" value="Glyco_hydro_3_C"/>
</dbReference>
<accession>A0A1Z2XI73</accession>
<dbReference type="SUPFAM" id="SSF52279">
    <property type="entry name" value="Beta-D-glucan exohydrolase, C-terminal domain"/>
    <property type="match status" value="1"/>
</dbReference>
<feature type="domain" description="Fibronectin type III-like" evidence="3">
    <location>
        <begin position="699"/>
        <end position="768"/>
    </location>
</feature>
<evidence type="ECO:0000256" key="2">
    <source>
        <dbReference type="SAM" id="SignalP"/>
    </source>
</evidence>
<dbReference type="SUPFAM" id="SSF51445">
    <property type="entry name" value="(Trans)glycosidases"/>
    <property type="match status" value="1"/>
</dbReference>
<gene>
    <name evidence="4" type="ORF">A4V02_08545</name>
</gene>
<accession>A0A1B1SAG0</accession>
<feature type="chain" id="PRO_5008529415" evidence="2">
    <location>
        <begin position="21"/>
        <end position="779"/>
    </location>
</feature>
<dbReference type="STRING" id="1796646.A4V02_08545"/>
<dbReference type="InterPro" id="IPR013783">
    <property type="entry name" value="Ig-like_fold"/>
</dbReference>
<keyword evidence="1" id="KW-0378">Hydrolase</keyword>
<dbReference type="InterPro" id="IPR017853">
    <property type="entry name" value="GH"/>
</dbReference>
<dbReference type="InterPro" id="IPR036962">
    <property type="entry name" value="Glyco_hydro_3_N_sf"/>
</dbReference>
<dbReference type="InterPro" id="IPR036881">
    <property type="entry name" value="Glyco_hydro_3_C_sf"/>
</dbReference>
<dbReference type="RefSeq" id="WP_068961073.1">
    <property type="nucleotide sequence ID" value="NZ_CAMWFV010000017.1"/>
</dbReference>
<dbReference type="PANTHER" id="PTHR30620">
    <property type="entry name" value="PERIPLASMIC BETA-GLUCOSIDASE-RELATED"/>
    <property type="match status" value="1"/>
</dbReference>
<organism evidence="4 5">
    <name type="scientific">Muribaculum intestinale</name>
    <dbReference type="NCBI Taxonomy" id="1796646"/>
    <lineage>
        <taxon>Bacteria</taxon>
        <taxon>Pseudomonadati</taxon>
        <taxon>Bacteroidota</taxon>
        <taxon>Bacteroidia</taxon>
        <taxon>Bacteroidales</taxon>
        <taxon>Muribaculaceae</taxon>
        <taxon>Muribaculum</taxon>
    </lineage>
</organism>
<dbReference type="Gene3D" id="2.60.40.10">
    <property type="entry name" value="Immunoglobulins"/>
    <property type="match status" value="1"/>
</dbReference>
<evidence type="ECO:0000313" key="4">
    <source>
        <dbReference type="EMBL" id="ANU63770.1"/>
    </source>
</evidence>
<dbReference type="Proteomes" id="UP000186351">
    <property type="component" value="Chromosome"/>
</dbReference>
<dbReference type="KEGG" id="pary:A4V02_08545"/>
<dbReference type="PANTHER" id="PTHR30620:SF123">
    <property type="entry name" value="BETA-XYLOSIDASE"/>
    <property type="match status" value="1"/>
</dbReference>
<dbReference type="GO" id="GO:0008422">
    <property type="term" value="F:beta-glucosidase activity"/>
    <property type="evidence" value="ECO:0007669"/>
    <property type="project" value="TreeGrafter"/>
</dbReference>
<protein>
    <submittedName>
        <fullName evidence="4">Beta-glucosidase</fullName>
    </submittedName>
</protein>
<evidence type="ECO:0000259" key="3">
    <source>
        <dbReference type="SMART" id="SM01217"/>
    </source>
</evidence>
<dbReference type="Gene3D" id="3.40.50.1700">
    <property type="entry name" value="Glycoside hydrolase family 3 C-terminal domain"/>
    <property type="match status" value="1"/>
</dbReference>
<reference evidence="5" key="1">
    <citation type="submission" date="2016-04" db="EMBL/GenBank/DDBJ databases">
        <title>Complete Genome Sequences of Twelve Strains of a Stable Defined Moderately Diverse Mouse Microbiota 2 (sDMDMm2).</title>
        <authorList>
            <person name="Uchimura Y."/>
            <person name="Wyss M."/>
            <person name="Brugiroux S."/>
            <person name="Limenitakis J.P."/>
            <person name="Stecher B."/>
            <person name="McCoy K.D."/>
            <person name="Macpherson A.J."/>
        </authorList>
    </citation>
    <scope>NUCLEOTIDE SEQUENCE [LARGE SCALE GENOMIC DNA]</scope>
    <source>
        <strain evidence="5">YL27</strain>
    </source>
</reference>
<dbReference type="SMART" id="SM01217">
    <property type="entry name" value="Fn3_like"/>
    <property type="match status" value="1"/>
</dbReference>
<name>A0A1B1SAG0_9BACT</name>
<dbReference type="EMBL" id="CP015402">
    <property type="protein sequence ID" value="ANU63770.1"/>
    <property type="molecule type" value="Genomic_DNA"/>
</dbReference>
<dbReference type="OrthoDB" id="9805821at2"/>
<dbReference type="GO" id="GO:0009251">
    <property type="term" value="P:glucan catabolic process"/>
    <property type="evidence" value="ECO:0007669"/>
    <property type="project" value="TreeGrafter"/>
</dbReference>
<dbReference type="InterPro" id="IPR026891">
    <property type="entry name" value="Fn3-like"/>
</dbReference>
<keyword evidence="5" id="KW-1185">Reference proteome</keyword>
<dbReference type="AlphaFoldDB" id="A0A1B1SAG0"/>
<dbReference type="InterPro" id="IPR001764">
    <property type="entry name" value="Glyco_hydro_3_N"/>
</dbReference>
<evidence type="ECO:0000313" key="5">
    <source>
        <dbReference type="Proteomes" id="UP000186351"/>
    </source>
</evidence>
<keyword evidence="2" id="KW-0732">Signal</keyword>
<evidence type="ECO:0000256" key="1">
    <source>
        <dbReference type="ARBA" id="ARBA00022801"/>
    </source>
</evidence>
<dbReference type="FunFam" id="3.40.50.1700:FF:000009">
    <property type="entry name" value="Periplasmic beta-glucosidase"/>
    <property type="match status" value="1"/>
</dbReference>
<dbReference type="GeneID" id="65536910"/>
<proteinExistence type="predicted"/>
<dbReference type="Pfam" id="PF01915">
    <property type="entry name" value="Glyco_hydro_3_C"/>
    <property type="match status" value="1"/>
</dbReference>